<dbReference type="PANTHER" id="PTHR46796:SF12">
    <property type="entry name" value="HTH-TYPE DNA-BINDING TRANSCRIPTIONAL ACTIVATOR EUTR"/>
    <property type="match status" value="1"/>
</dbReference>
<evidence type="ECO:0000313" key="6">
    <source>
        <dbReference type="Proteomes" id="UP000320176"/>
    </source>
</evidence>
<dbReference type="InterPro" id="IPR050204">
    <property type="entry name" value="AraC_XylS_family_regulators"/>
</dbReference>
<evidence type="ECO:0000259" key="4">
    <source>
        <dbReference type="PROSITE" id="PS01124"/>
    </source>
</evidence>
<dbReference type="SMART" id="SM00342">
    <property type="entry name" value="HTH_ARAC"/>
    <property type="match status" value="1"/>
</dbReference>
<feature type="domain" description="HTH araC/xylS-type" evidence="4">
    <location>
        <begin position="218"/>
        <end position="319"/>
    </location>
</feature>
<evidence type="ECO:0000256" key="3">
    <source>
        <dbReference type="ARBA" id="ARBA00023163"/>
    </source>
</evidence>
<evidence type="ECO:0000313" key="5">
    <source>
        <dbReference type="EMBL" id="TWU06536.1"/>
    </source>
</evidence>
<dbReference type="PROSITE" id="PS01124">
    <property type="entry name" value="HTH_ARAC_FAMILY_2"/>
    <property type="match status" value="1"/>
</dbReference>
<dbReference type="Proteomes" id="UP000320176">
    <property type="component" value="Unassembled WGS sequence"/>
</dbReference>
<protein>
    <submittedName>
        <fullName evidence="5">Transcriptional regulator EutR</fullName>
    </submittedName>
</protein>
<dbReference type="AlphaFoldDB" id="A0A5C6B5J1"/>
<dbReference type="RefSeq" id="WP_146519595.1">
    <property type="nucleotide sequence ID" value="NZ_CP151726.1"/>
</dbReference>
<dbReference type="InterPro" id="IPR009057">
    <property type="entry name" value="Homeodomain-like_sf"/>
</dbReference>
<name>A0A5C6B5J1_9BACT</name>
<comment type="caution">
    <text evidence="5">The sequence shown here is derived from an EMBL/GenBank/DDBJ whole genome shotgun (WGS) entry which is preliminary data.</text>
</comment>
<dbReference type="GO" id="GO:0043565">
    <property type="term" value="F:sequence-specific DNA binding"/>
    <property type="evidence" value="ECO:0007669"/>
    <property type="project" value="InterPro"/>
</dbReference>
<dbReference type="OrthoDB" id="6003540at2"/>
<keyword evidence="6" id="KW-1185">Reference proteome</keyword>
<gene>
    <name evidence="5" type="ORF">Pla52n_22580</name>
</gene>
<evidence type="ECO:0000256" key="1">
    <source>
        <dbReference type="ARBA" id="ARBA00023015"/>
    </source>
</evidence>
<dbReference type="Pfam" id="PF12833">
    <property type="entry name" value="HTH_18"/>
    <property type="match status" value="1"/>
</dbReference>
<organism evidence="5 6">
    <name type="scientific">Stieleria varia</name>
    <dbReference type="NCBI Taxonomy" id="2528005"/>
    <lineage>
        <taxon>Bacteria</taxon>
        <taxon>Pseudomonadati</taxon>
        <taxon>Planctomycetota</taxon>
        <taxon>Planctomycetia</taxon>
        <taxon>Pirellulales</taxon>
        <taxon>Pirellulaceae</taxon>
        <taxon>Stieleria</taxon>
    </lineage>
</organism>
<dbReference type="Gene3D" id="1.10.10.60">
    <property type="entry name" value="Homeodomain-like"/>
    <property type="match status" value="1"/>
</dbReference>
<dbReference type="EMBL" id="SJPN01000002">
    <property type="protein sequence ID" value="TWU06536.1"/>
    <property type="molecule type" value="Genomic_DNA"/>
</dbReference>
<dbReference type="SUPFAM" id="SSF46689">
    <property type="entry name" value="Homeodomain-like"/>
    <property type="match status" value="1"/>
</dbReference>
<keyword evidence="3" id="KW-0804">Transcription</keyword>
<keyword evidence="2" id="KW-0238">DNA-binding</keyword>
<dbReference type="InterPro" id="IPR018060">
    <property type="entry name" value="HTH_AraC"/>
</dbReference>
<evidence type="ECO:0000256" key="2">
    <source>
        <dbReference type="ARBA" id="ARBA00023125"/>
    </source>
</evidence>
<reference evidence="5 6" key="1">
    <citation type="submission" date="2019-02" db="EMBL/GenBank/DDBJ databases">
        <title>Deep-cultivation of Planctomycetes and their phenomic and genomic characterization uncovers novel biology.</title>
        <authorList>
            <person name="Wiegand S."/>
            <person name="Jogler M."/>
            <person name="Boedeker C."/>
            <person name="Pinto D."/>
            <person name="Vollmers J."/>
            <person name="Rivas-Marin E."/>
            <person name="Kohn T."/>
            <person name="Peeters S.H."/>
            <person name="Heuer A."/>
            <person name="Rast P."/>
            <person name="Oberbeckmann S."/>
            <person name="Bunk B."/>
            <person name="Jeske O."/>
            <person name="Meyerdierks A."/>
            <person name="Storesund J.E."/>
            <person name="Kallscheuer N."/>
            <person name="Luecker S."/>
            <person name="Lage O.M."/>
            <person name="Pohl T."/>
            <person name="Merkel B.J."/>
            <person name="Hornburger P."/>
            <person name="Mueller R.-W."/>
            <person name="Bruemmer F."/>
            <person name="Labrenz M."/>
            <person name="Spormann A.M."/>
            <person name="Op Den Camp H."/>
            <person name="Overmann J."/>
            <person name="Amann R."/>
            <person name="Jetten M.S.M."/>
            <person name="Mascher T."/>
            <person name="Medema M.H."/>
            <person name="Devos D.P."/>
            <person name="Kaster A.-K."/>
            <person name="Ovreas L."/>
            <person name="Rohde M."/>
            <person name="Galperin M.Y."/>
            <person name="Jogler C."/>
        </authorList>
    </citation>
    <scope>NUCLEOTIDE SEQUENCE [LARGE SCALE GENOMIC DNA]</scope>
    <source>
        <strain evidence="5 6">Pla52n</strain>
    </source>
</reference>
<accession>A0A5C6B5J1</accession>
<dbReference type="GO" id="GO:0003700">
    <property type="term" value="F:DNA-binding transcription factor activity"/>
    <property type="evidence" value="ECO:0007669"/>
    <property type="project" value="InterPro"/>
</dbReference>
<sequence>MARLNFQLQHAKATVTTTFTNFEAYAEAIHDADLDVRLLHPYERCWSIQQREIGSLRLQHGIEGSGLLTQGAVKPEGWAFYFLRSGAPVPLNGKLLVDGSIAVLPPRSEFRFSGRGPVEWYTVYIPSICLAVPDKIPTELGSAGVIEVDGRLIHRIRSALDAAFPAATSRSSDTCSDCVAETIQANLLFVFRELFEERTSSTRPIELKSEVNRKALICRAIELVNDTSAWESSVPEIATMLGVSQRTLLATFQEQLGLTPKTYLLNHRHHLARRVLMNSTPHSTTVAAVAMKFGFFDIGRFAGRYFQIFGEYPSETLRRGS</sequence>
<proteinExistence type="predicted"/>
<dbReference type="PANTHER" id="PTHR46796">
    <property type="entry name" value="HTH-TYPE TRANSCRIPTIONAL ACTIVATOR RHAS-RELATED"/>
    <property type="match status" value="1"/>
</dbReference>
<keyword evidence="1" id="KW-0805">Transcription regulation</keyword>